<dbReference type="SUPFAM" id="SSF51905">
    <property type="entry name" value="FAD/NAD(P)-binding domain"/>
    <property type="match status" value="1"/>
</dbReference>
<feature type="transmembrane region" description="Helical" evidence="6">
    <location>
        <begin position="663"/>
        <end position="682"/>
    </location>
</feature>
<protein>
    <submittedName>
        <fullName evidence="8">FAD binding domain</fullName>
    </submittedName>
</protein>
<organism evidence="8 9">
    <name type="scientific">Lecanosticta acicola</name>
    <dbReference type="NCBI Taxonomy" id="111012"/>
    <lineage>
        <taxon>Eukaryota</taxon>
        <taxon>Fungi</taxon>
        <taxon>Dikarya</taxon>
        <taxon>Ascomycota</taxon>
        <taxon>Pezizomycotina</taxon>
        <taxon>Dothideomycetes</taxon>
        <taxon>Dothideomycetidae</taxon>
        <taxon>Mycosphaerellales</taxon>
        <taxon>Mycosphaerellaceae</taxon>
        <taxon>Lecanosticta</taxon>
    </lineage>
</organism>
<dbReference type="InterPro" id="IPR050562">
    <property type="entry name" value="FAD_mOase_fung"/>
</dbReference>
<dbReference type="InterPro" id="IPR002938">
    <property type="entry name" value="FAD-bd"/>
</dbReference>
<gene>
    <name evidence="8" type="ORF">LECACI_7A000462</name>
</gene>
<keyword evidence="6" id="KW-1133">Transmembrane helix</keyword>
<keyword evidence="6" id="KW-0472">Membrane</keyword>
<evidence type="ECO:0000256" key="2">
    <source>
        <dbReference type="ARBA" id="ARBA00022630"/>
    </source>
</evidence>
<dbReference type="Pfam" id="PF01494">
    <property type="entry name" value="FAD_binding_3"/>
    <property type="match status" value="1"/>
</dbReference>
<evidence type="ECO:0000256" key="4">
    <source>
        <dbReference type="ARBA" id="ARBA00023002"/>
    </source>
</evidence>
<keyword evidence="3" id="KW-0274">FAD</keyword>
<dbReference type="PANTHER" id="PTHR47356">
    <property type="entry name" value="FAD-DEPENDENT MONOOXYGENASE ASQG-RELATED"/>
    <property type="match status" value="1"/>
</dbReference>
<dbReference type="Gene3D" id="3.50.50.60">
    <property type="entry name" value="FAD/NAD(P)-binding domain"/>
    <property type="match status" value="1"/>
</dbReference>
<feature type="transmembrane region" description="Helical" evidence="6">
    <location>
        <begin position="443"/>
        <end position="460"/>
    </location>
</feature>
<keyword evidence="4" id="KW-0560">Oxidoreductase</keyword>
<dbReference type="Proteomes" id="UP001296104">
    <property type="component" value="Unassembled WGS sequence"/>
</dbReference>
<proteinExistence type="inferred from homology"/>
<feature type="transmembrane region" description="Helical" evidence="6">
    <location>
        <begin position="694"/>
        <end position="717"/>
    </location>
</feature>
<dbReference type="AlphaFoldDB" id="A0AAI8YRI0"/>
<dbReference type="GO" id="GO:0004497">
    <property type="term" value="F:monooxygenase activity"/>
    <property type="evidence" value="ECO:0007669"/>
    <property type="project" value="InterPro"/>
</dbReference>
<feature type="domain" description="FAD-binding" evidence="7">
    <location>
        <begin position="2"/>
        <end position="167"/>
    </location>
</feature>
<evidence type="ECO:0000256" key="5">
    <source>
        <dbReference type="SAM" id="MobiDB-lite"/>
    </source>
</evidence>
<dbReference type="InterPro" id="IPR036188">
    <property type="entry name" value="FAD/NAD-bd_sf"/>
</dbReference>
<evidence type="ECO:0000256" key="1">
    <source>
        <dbReference type="ARBA" id="ARBA00007992"/>
    </source>
</evidence>
<dbReference type="PRINTS" id="PR00420">
    <property type="entry name" value="RNGMNOXGNASE"/>
</dbReference>
<feature type="transmembrane region" description="Helical" evidence="6">
    <location>
        <begin position="513"/>
        <end position="538"/>
    </location>
</feature>
<dbReference type="GO" id="GO:0071949">
    <property type="term" value="F:FAD binding"/>
    <property type="evidence" value="ECO:0007669"/>
    <property type="project" value="InterPro"/>
</dbReference>
<name>A0AAI8YRI0_9PEZI</name>
<accession>A0AAI8YRI0</accession>
<feature type="transmembrane region" description="Helical" evidence="6">
    <location>
        <begin position="481"/>
        <end position="501"/>
    </location>
</feature>
<feature type="transmembrane region" description="Helical" evidence="6">
    <location>
        <begin position="634"/>
        <end position="657"/>
    </location>
</feature>
<comment type="similarity">
    <text evidence="1">Belongs to the paxM FAD-dependent monooxygenase family.</text>
</comment>
<evidence type="ECO:0000313" key="8">
    <source>
        <dbReference type="EMBL" id="CAK3773367.1"/>
    </source>
</evidence>
<comment type="caution">
    <text evidence="8">The sequence shown here is derived from an EMBL/GenBank/DDBJ whole genome shotgun (WGS) entry which is preliminary data.</text>
</comment>
<evidence type="ECO:0000256" key="6">
    <source>
        <dbReference type="SAM" id="Phobius"/>
    </source>
</evidence>
<feature type="transmembrane region" description="Helical" evidence="6">
    <location>
        <begin position="559"/>
        <end position="581"/>
    </location>
</feature>
<dbReference type="EMBL" id="CAVMBE010000002">
    <property type="protein sequence ID" value="CAK3773367.1"/>
    <property type="molecule type" value="Genomic_DNA"/>
</dbReference>
<evidence type="ECO:0000256" key="3">
    <source>
        <dbReference type="ARBA" id="ARBA00022827"/>
    </source>
</evidence>
<evidence type="ECO:0000313" key="9">
    <source>
        <dbReference type="Proteomes" id="UP001296104"/>
    </source>
</evidence>
<reference evidence="8" key="1">
    <citation type="submission" date="2023-11" db="EMBL/GenBank/DDBJ databases">
        <authorList>
            <person name="Alioto T."/>
            <person name="Alioto T."/>
            <person name="Gomez Garrido J."/>
        </authorList>
    </citation>
    <scope>NUCLEOTIDE SEQUENCE</scope>
</reference>
<dbReference type="PANTHER" id="PTHR47356:SF2">
    <property type="entry name" value="FAD-BINDING DOMAIN-CONTAINING PROTEIN-RELATED"/>
    <property type="match status" value="1"/>
</dbReference>
<sequence length="775" mass="86035">MKVIIVGGGVAGLTLANALEKADIDFVLLESRALLDPQVGASIGIAPSSMRIFDQLGAAQEIMDQTTPIQWTHQFRPDGSLVMPSSPSVQILQARFGYSLAFLDRQLVLRATTNSIHQKEKLLLNKRVKAVVHSETGVVVECEDGSSYDGDLVVGCDGVHSKVRQEMWRLAGENNPEHFTEKERSKMTAEFICLYGISNSVPGIHQGDLGNVNGKGSSFLVIGGKDGRVFWFYFEKLDKVYHYHESDFPRYSREDAEKLAEKMLWRLCYGKISFRTVWEQRLSYTLVPMEEALFEKWSWGRIATVGDSAHKMTANHGQAGNNAIESVTALANSLKRLHDKDDTSSLAISSALQGWREKRRRRIEATCKEAAEVCRAQCCNSLTGRFLLTVAPPSLAEKFLADTCTDMFVGAELLEYLPLPDRAFDGSCPFNQHQGTGSKESKLRRVFMALGLIYLSYWVATRGSQSEDLSAPAEDDRHWKSIVTSLNLQFTLATLYFIWIIESSRRANAFTPMQIPSVFASLGLKFGVGIVAPIYYFLHYTLSSIEKFAPADNRLTNVAYSRTAAASVFACPLAAMVWQALGLPPVRGWACYLIPVHLALAQWFLVKTGLSKTNVHEDAMTNPWKDLPFIRVGVYMLSISSTLLHWVCILGVGGIGATTNHDVAYAVVATTQWLALLFVDLKSAGMVRTLWGKIFLLFSSAALTLGPAATLCLGWWWREQVLTHVKEKHAVTREKYSGKSIWEVAGLPEIDEKKNVPGNGYSDGHAKLSRHVKSS</sequence>
<keyword evidence="9" id="KW-1185">Reference proteome</keyword>
<keyword evidence="6" id="KW-0812">Transmembrane</keyword>
<keyword evidence="2" id="KW-0285">Flavoprotein</keyword>
<feature type="region of interest" description="Disordered" evidence="5">
    <location>
        <begin position="754"/>
        <end position="775"/>
    </location>
</feature>
<evidence type="ECO:0000259" key="7">
    <source>
        <dbReference type="Pfam" id="PF01494"/>
    </source>
</evidence>